<evidence type="ECO:0000256" key="2">
    <source>
        <dbReference type="ARBA" id="ARBA00023002"/>
    </source>
</evidence>
<dbReference type="PANTHER" id="PTHR42901:SF1">
    <property type="entry name" value="ALCOHOL DEHYDROGENASE"/>
    <property type="match status" value="1"/>
</dbReference>
<accession>A0A2S9IEF2</accession>
<dbReference type="InterPro" id="IPR036291">
    <property type="entry name" value="NAD(P)-bd_dom_sf"/>
</dbReference>
<organism evidence="4 5">
    <name type="scientific">Pantoea coffeiphila</name>
    <dbReference type="NCBI Taxonomy" id="1465635"/>
    <lineage>
        <taxon>Bacteria</taxon>
        <taxon>Pseudomonadati</taxon>
        <taxon>Pseudomonadota</taxon>
        <taxon>Gammaproteobacteria</taxon>
        <taxon>Enterobacterales</taxon>
        <taxon>Erwiniaceae</taxon>
        <taxon>Pantoea</taxon>
    </lineage>
</organism>
<dbReference type="Gene3D" id="3.40.50.720">
    <property type="entry name" value="NAD(P)-binding Rossmann-like Domain"/>
    <property type="match status" value="1"/>
</dbReference>
<reference evidence="4 5" key="1">
    <citation type="submission" date="2017-10" db="EMBL/GenBank/DDBJ databases">
        <title>Draft genome of two endophytic bacteria isolated from 'guarana' Paullinia cupana (Mart.) Ducke.</title>
        <authorList>
            <person name="Siqueira K.A."/>
            <person name="Liotti R.G."/>
            <person name="Mendes T.A."/>
            <person name="Soares M.A."/>
        </authorList>
    </citation>
    <scope>NUCLEOTIDE SEQUENCE [LARGE SCALE GENOMIC DNA]</scope>
    <source>
        <strain evidence="4 5">342</strain>
    </source>
</reference>
<sequence length="258" mass="28904">MKNILITGAGTGFGKFYSIELAKRGYNVYAAVELPSQLYPLREEAAKHNVSINVIKVDITDPVDVNYASKLDIDVLVNNAGIGEGGSIVDMPDSVFRRQFDVNVFGTLSFTKAFLRRFTERKSGRIVFISSVAGFLSTNFTGAYTASKHALESIAETLQLELKPFGISVSTINPAPYKTGFNDVQLEAFYNWYDKNTAIIDHDGVTFTMPQYDQYRDIKEMVDVILDDNAYVRNVFPKEFEDTIKTIQKDAWVAKNNS</sequence>
<evidence type="ECO:0000256" key="3">
    <source>
        <dbReference type="RuleBase" id="RU000363"/>
    </source>
</evidence>
<dbReference type="PRINTS" id="PR00080">
    <property type="entry name" value="SDRFAMILY"/>
</dbReference>
<evidence type="ECO:0000313" key="5">
    <source>
        <dbReference type="Proteomes" id="UP000239181"/>
    </source>
</evidence>
<dbReference type="GO" id="GO:0016491">
    <property type="term" value="F:oxidoreductase activity"/>
    <property type="evidence" value="ECO:0007669"/>
    <property type="project" value="UniProtKB-KW"/>
</dbReference>
<dbReference type="EMBL" id="PDET01000004">
    <property type="protein sequence ID" value="PRD16167.1"/>
    <property type="molecule type" value="Genomic_DNA"/>
</dbReference>
<dbReference type="Pfam" id="PF00106">
    <property type="entry name" value="adh_short"/>
    <property type="match status" value="1"/>
</dbReference>
<dbReference type="PRINTS" id="PR00081">
    <property type="entry name" value="GDHRDH"/>
</dbReference>
<dbReference type="OrthoDB" id="9775296at2"/>
<dbReference type="InterPro" id="IPR002347">
    <property type="entry name" value="SDR_fam"/>
</dbReference>
<gene>
    <name evidence="4" type="ORF">CQW29_08535</name>
</gene>
<keyword evidence="5" id="KW-1185">Reference proteome</keyword>
<dbReference type="PROSITE" id="PS00061">
    <property type="entry name" value="ADH_SHORT"/>
    <property type="match status" value="1"/>
</dbReference>
<protein>
    <submittedName>
        <fullName evidence="4">Short-chain dehydrogenase</fullName>
    </submittedName>
</protein>
<dbReference type="RefSeq" id="WP_105592299.1">
    <property type="nucleotide sequence ID" value="NZ_PDET01000004.1"/>
</dbReference>
<proteinExistence type="inferred from homology"/>
<keyword evidence="2" id="KW-0560">Oxidoreductase</keyword>
<dbReference type="NCBIfam" id="NF006776">
    <property type="entry name" value="PRK09291.1"/>
    <property type="match status" value="1"/>
</dbReference>
<dbReference type="SUPFAM" id="SSF51735">
    <property type="entry name" value="NAD(P)-binding Rossmann-fold domains"/>
    <property type="match status" value="1"/>
</dbReference>
<dbReference type="Proteomes" id="UP000239181">
    <property type="component" value="Unassembled WGS sequence"/>
</dbReference>
<comment type="caution">
    <text evidence="4">The sequence shown here is derived from an EMBL/GenBank/DDBJ whole genome shotgun (WGS) entry which is preliminary data.</text>
</comment>
<dbReference type="InterPro" id="IPR020904">
    <property type="entry name" value="Sc_DH/Rdtase_CS"/>
</dbReference>
<dbReference type="AlphaFoldDB" id="A0A2S9IEF2"/>
<dbReference type="PANTHER" id="PTHR42901">
    <property type="entry name" value="ALCOHOL DEHYDROGENASE"/>
    <property type="match status" value="1"/>
</dbReference>
<evidence type="ECO:0000256" key="1">
    <source>
        <dbReference type="ARBA" id="ARBA00006484"/>
    </source>
</evidence>
<name>A0A2S9IEF2_9GAMM</name>
<comment type="similarity">
    <text evidence="1 3">Belongs to the short-chain dehydrogenases/reductases (SDR) family.</text>
</comment>
<evidence type="ECO:0000313" key="4">
    <source>
        <dbReference type="EMBL" id="PRD16167.1"/>
    </source>
</evidence>